<organism evidence="2 3">
    <name type="scientific">Cannabis sativa</name>
    <name type="common">Hemp</name>
    <name type="synonym">Marijuana</name>
    <dbReference type="NCBI Taxonomy" id="3483"/>
    <lineage>
        <taxon>Eukaryota</taxon>
        <taxon>Viridiplantae</taxon>
        <taxon>Streptophyta</taxon>
        <taxon>Embryophyta</taxon>
        <taxon>Tracheophyta</taxon>
        <taxon>Spermatophyta</taxon>
        <taxon>Magnoliopsida</taxon>
        <taxon>eudicotyledons</taxon>
        <taxon>Gunneridae</taxon>
        <taxon>Pentapetalae</taxon>
        <taxon>rosids</taxon>
        <taxon>fabids</taxon>
        <taxon>Rosales</taxon>
        <taxon>Cannabaceae</taxon>
        <taxon>Cannabis</taxon>
    </lineage>
</organism>
<evidence type="ECO:0000313" key="3">
    <source>
        <dbReference type="Proteomes" id="UP000525078"/>
    </source>
</evidence>
<keyword evidence="1" id="KW-0472">Membrane</keyword>
<keyword evidence="1" id="KW-0812">Transmembrane</keyword>
<name>A0A7J6F2T5_CANSA</name>
<reference evidence="2 3" key="1">
    <citation type="journal article" date="2020" name="bioRxiv">
        <title>Sequence and annotation of 42 cannabis genomes reveals extensive copy number variation in cannabinoid synthesis and pathogen resistance genes.</title>
        <authorList>
            <person name="Mckernan K.J."/>
            <person name="Helbert Y."/>
            <person name="Kane L.T."/>
            <person name="Ebling H."/>
            <person name="Zhang L."/>
            <person name="Liu B."/>
            <person name="Eaton Z."/>
            <person name="Mclaughlin S."/>
            <person name="Kingan S."/>
            <person name="Baybayan P."/>
            <person name="Concepcion G."/>
            <person name="Jordan M."/>
            <person name="Riva A."/>
            <person name="Barbazuk W."/>
            <person name="Harkins T."/>
        </authorList>
    </citation>
    <scope>NUCLEOTIDE SEQUENCE [LARGE SCALE GENOMIC DNA]</scope>
    <source>
        <strain evidence="3">cv. Jamaican Lion 4</strain>
        <tissue evidence="2">Leaf</tissue>
    </source>
</reference>
<keyword evidence="1" id="KW-1133">Transmembrane helix</keyword>
<evidence type="ECO:0000313" key="2">
    <source>
        <dbReference type="EMBL" id="KAF4364199.1"/>
    </source>
</evidence>
<sequence length="117" mass="13581">MDYFLMQEIQRNRTEEYSQPSLIISYKLNNTLEFYSYTVSGIYSVLEGKVAVMESLQGYTVLFLVWLVSTMLVRAMLTTSQTMVRLPPSPFAFLVIGHLHLLGPIQHQYFQKISNTY</sequence>
<feature type="transmembrane region" description="Helical" evidence="1">
    <location>
        <begin position="56"/>
        <end position="77"/>
    </location>
</feature>
<comment type="caution">
    <text evidence="2">The sequence shown here is derived from an EMBL/GenBank/DDBJ whole genome shotgun (WGS) entry which is preliminary data.</text>
</comment>
<dbReference type="EMBL" id="JAATIP010000168">
    <property type="protein sequence ID" value="KAF4364199.1"/>
    <property type="molecule type" value="Genomic_DNA"/>
</dbReference>
<dbReference type="Proteomes" id="UP000525078">
    <property type="component" value="Unassembled WGS sequence"/>
</dbReference>
<evidence type="ECO:0000256" key="1">
    <source>
        <dbReference type="SAM" id="Phobius"/>
    </source>
</evidence>
<protein>
    <submittedName>
        <fullName evidence="2">Uncharacterized protein</fullName>
    </submittedName>
</protein>
<dbReference type="AlphaFoldDB" id="A0A7J6F2T5"/>
<gene>
    <name evidence="2" type="ORF">F8388_000151</name>
</gene>
<proteinExistence type="predicted"/>
<accession>A0A7J6F2T5</accession>